<dbReference type="RefSeq" id="WP_407326235.1">
    <property type="nucleotide sequence ID" value="NZ_CP136865.1"/>
</dbReference>
<dbReference type="SMART" id="SM00885">
    <property type="entry name" value="D5_N"/>
    <property type="match status" value="1"/>
</dbReference>
<dbReference type="Proteomes" id="UP001626549">
    <property type="component" value="Chromosome"/>
</dbReference>
<name>A0ABZ0I919_9GAMM</name>
<dbReference type="InterPro" id="IPR006500">
    <property type="entry name" value="Helicase_put_C_phage/plasmid"/>
</dbReference>
<dbReference type="InterPro" id="IPR045455">
    <property type="entry name" value="NrS-1_pol-like_helicase"/>
</dbReference>
<dbReference type="Pfam" id="PF08707">
    <property type="entry name" value="PriCT_2"/>
    <property type="match status" value="1"/>
</dbReference>
<dbReference type="InterPro" id="IPR014818">
    <property type="entry name" value="Phage/plasmid_primase_P4_C"/>
</dbReference>
<evidence type="ECO:0000313" key="6">
    <source>
        <dbReference type="Proteomes" id="UP001626549"/>
    </source>
</evidence>
<reference evidence="5 6" key="1">
    <citation type="submission" date="2023-10" db="EMBL/GenBank/DDBJ databases">
        <title>Two novel species belonging to the OM43/NOR5 clade.</title>
        <authorList>
            <person name="Park M."/>
        </authorList>
    </citation>
    <scope>NUCLEOTIDE SEQUENCE [LARGE SCALE GENOMIC DNA]</scope>
    <source>
        <strain evidence="5 6">IMCC45268</strain>
    </source>
</reference>
<evidence type="ECO:0000256" key="1">
    <source>
        <dbReference type="ARBA" id="ARBA00022741"/>
    </source>
</evidence>
<accession>A0ABZ0I919</accession>
<dbReference type="InterPro" id="IPR027417">
    <property type="entry name" value="P-loop_NTPase"/>
</dbReference>
<dbReference type="InterPro" id="IPR014015">
    <property type="entry name" value="Helicase_SF3_DNA-vir"/>
</dbReference>
<dbReference type="Pfam" id="PF19263">
    <property type="entry name" value="DUF5906"/>
    <property type="match status" value="1"/>
</dbReference>
<gene>
    <name evidence="5" type="ORF">R0137_09745</name>
</gene>
<organism evidence="5 6">
    <name type="scientific">Congregibacter brevis</name>
    <dbReference type="NCBI Taxonomy" id="3081201"/>
    <lineage>
        <taxon>Bacteria</taxon>
        <taxon>Pseudomonadati</taxon>
        <taxon>Pseudomonadota</taxon>
        <taxon>Gammaproteobacteria</taxon>
        <taxon>Cellvibrionales</taxon>
        <taxon>Halieaceae</taxon>
        <taxon>Congregibacter</taxon>
    </lineage>
</organism>
<evidence type="ECO:0000313" key="5">
    <source>
        <dbReference type="EMBL" id="WOJ95537.1"/>
    </source>
</evidence>
<dbReference type="EMBL" id="CP136865">
    <property type="protein sequence ID" value="WOJ95537.1"/>
    <property type="molecule type" value="Genomic_DNA"/>
</dbReference>
<keyword evidence="3" id="KW-0067">ATP-binding</keyword>
<dbReference type="Gene3D" id="3.40.50.300">
    <property type="entry name" value="P-loop containing nucleotide triphosphate hydrolases"/>
    <property type="match status" value="1"/>
</dbReference>
<keyword evidence="2" id="KW-0378">Hydrolase</keyword>
<keyword evidence="1" id="KW-0547">Nucleotide-binding</keyword>
<evidence type="ECO:0000259" key="4">
    <source>
        <dbReference type="PROSITE" id="PS51206"/>
    </source>
</evidence>
<dbReference type="PANTHER" id="PTHR35372:SF2">
    <property type="entry name" value="SF3 HELICASE DOMAIN-CONTAINING PROTEIN"/>
    <property type="match status" value="1"/>
</dbReference>
<proteinExistence type="predicted"/>
<dbReference type="SUPFAM" id="SSF52540">
    <property type="entry name" value="P-loop containing nucleoside triphosphate hydrolases"/>
    <property type="match status" value="1"/>
</dbReference>
<dbReference type="PANTHER" id="PTHR35372">
    <property type="entry name" value="ATP BINDING PROTEIN-RELATED"/>
    <property type="match status" value="1"/>
</dbReference>
<feature type="domain" description="SF3 helicase" evidence="4">
    <location>
        <begin position="471"/>
        <end position="628"/>
    </location>
</feature>
<dbReference type="InterPro" id="IPR014819">
    <property type="entry name" value="PriCT_2"/>
</dbReference>
<keyword evidence="6" id="KW-1185">Reference proteome</keyword>
<sequence>MSNDNTCSNFDQSKAKAEKLHHQGYANVLVARGEKNPVEKNWQSAGASLEAIQAHNGNYGVLCASTPMGDVDVYDAELAAWVHSELFPYAEVIRYGRKPKFAVPHRTDKPFTKIKSAKWRNPDDWENEHVHQLEFLGEGQQCVVFGVHPDTGSPYSYESKDLSETPIESLPSINAEQARAKCDAFDQHCQGLGWERVGKASGGRVRNASQNVNADAFDRHVPPRKMDEGELEGLLGRIPAEDQDYDGYTTVGMAVYHQTGGKGFDLFNTWSSESGKHDEATNRAKWPSFAAATYDGDPVTVGTIEHMVRIAGGLEARKTLGLETEDDLDLNGKDPEGNAAAILQDMRLVRFMKQTYRYCGTHWAPQSDEQLNARINDLLLGKGFTPAQKQHTFDEVRRRSVVDSFAPDPARLALQNGVLNITGWDKGRALTALEPHAPEHNITSLLPFDFDPGARFDRWQQFLEEVLPDSSMQQLLQEYIGYCLVRDYRHQKMLLLTGESRSGKGTIARVLERLCEGATAGVSLSSLAGDRGLVILANAKVGIIGDAHRVDKSRIERAKEALLTITGQDSVQFDPKYKDAYSGKVPARLVLLANEMPRFFDKYDALANRYMVLEFKYSFAGREDPLLDQALEQELPGVLNWALEGLERLGRLGSFTDSESLRAARRLAAERNNPVGGFLARYVIRTYDGLLLTHDAYYQYRRYCVAFDHPTVSETTFGTALGGYLEDLAKKRVKQSGLRRTALIGAALDTEALLRDLGEESFDEGF</sequence>
<dbReference type="Pfam" id="PF08706">
    <property type="entry name" value="D5_N"/>
    <property type="match status" value="1"/>
</dbReference>
<evidence type="ECO:0000256" key="3">
    <source>
        <dbReference type="ARBA" id="ARBA00022840"/>
    </source>
</evidence>
<protein>
    <submittedName>
        <fullName evidence="5">Phage/plasmid primase, P4 family</fullName>
    </submittedName>
</protein>
<evidence type="ECO:0000256" key="2">
    <source>
        <dbReference type="ARBA" id="ARBA00022801"/>
    </source>
</evidence>
<dbReference type="NCBIfam" id="TIGR01613">
    <property type="entry name" value="primase_Cterm"/>
    <property type="match status" value="1"/>
</dbReference>
<dbReference type="InterPro" id="IPR051620">
    <property type="entry name" value="ORF904-like_C"/>
</dbReference>
<dbReference type="PROSITE" id="PS51206">
    <property type="entry name" value="SF3_HELICASE_1"/>
    <property type="match status" value="1"/>
</dbReference>